<proteinExistence type="predicted"/>
<protein>
    <recommendedName>
        <fullName evidence="3">Anaphase-promoting complex subunit 4 WD40 domain-containing protein</fullName>
    </recommendedName>
</protein>
<sequence>MACHPRDANLLLLAYDTCSTVLLWNLAKRKVVREFTLSEKANMSLSRTKSTSSSVSCVDEEPIVKSPQSLSWHCSGKTFVVGYKQGGIAVFLVDKSVECIDTLQK</sequence>
<dbReference type="STRING" id="559515.M4BYM9"/>
<dbReference type="Proteomes" id="UP000011713">
    <property type="component" value="Unassembled WGS sequence"/>
</dbReference>
<dbReference type="InParanoid" id="M4BYM9"/>
<dbReference type="EMBL" id="JH598047">
    <property type="status" value="NOT_ANNOTATED_CDS"/>
    <property type="molecule type" value="Genomic_DNA"/>
</dbReference>
<reference evidence="2" key="1">
    <citation type="journal article" date="2010" name="Science">
        <title>Signatures of adaptation to obligate biotrophy in the Hyaloperonospora arabidopsidis genome.</title>
        <authorList>
            <person name="Baxter L."/>
            <person name="Tripathy S."/>
            <person name="Ishaque N."/>
            <person name="Boot N."/>
            <person name="Cabral A."/>
            <person name="Kemen E."/>
            <person name="Thines M."/>
            <person name="Ah-Fong A."/>
            <person name="Anderson R."/>
            <person name="Badejoko W."/>
            <person name="Bittner-Eddy P."/>
            <person name="Boore J.L."/>
            <person name="Chibucos M.C."/>
            <person name="Coates M."/>
            <person name="Dehal P."/>
            <person name="Delehaunty K."/>
            <person name="Dong S."/>
            <person name="Downton P."/>
            <person name="Dumas B."/>
            <person name="Fabro G."/>
            <person name="Fronick C."/>
            <person name="Fuerstenberg S.I."/>
            <person name="Fulton L."/>
            <person name="Gaulin E."/>
            <person name="Govers F."/>
            <person name="Hughes L."/>
            <person name="Humphray S."/>
            <person name="Jiang R.H."/>
            <person name="Judelson H."/>
            <person name="Kamoun S."/>
            <person name="Kyung K."/>
            <person name="Meijer H."/>
            <person name="Minx P."/>
            <person name="Morris P."/>
            <person name="Nelson J."/>
            <person name="Phuntumart V."/>
            <person name="Qutob D."/>
            <person name="Rehmany A."/>
            <person name="Rougon-Cardoso A."/>
            <person name="Ryden P."/>
            <person name="Torto-Alalibo T."/>
            <person name="Studholme D."/>
            <person name="Wang Y."/>
            <person name="Win J."/>
            <person name="Wood J."/>
            <person name="Clifton S.W."/>
            <person name="Rogers J."/>
            <person name="Van den Ackerveken G."/>
            <person name="Jones J.D."/>
            <person name="McDowell J.M."/>
            <person name="Beynon J."/>
            <person name="Tyler B.M."/>
        </authorList>
    </citation>
    <scope>NUCLEOTIDE SEQUENCE [LARGE SCALE GENOMIC DNA]</scope>
    <source>
        <strain evidence="2">Emoy2</strain>
    </source>
</reference>
<dbReference type="AlphaFoldDB" id="M4BYM9"/>
<accession>M4BYM9</accession>
<dbReference type="eggNOG" id="KOG1983">
    <property type="taxonomic scope" value="Eukaryota"/>
</dbReference>
<dbReference type="InterPro" id="IPR015943">
    <property type="entry name" value="WD40/YVTN_repeat-like_dom_sf"/>
</dbReference>
<organism evidence="1 2">
    <name type="scientific">Hyaloperonospora arabidopsidis (strain Emoy2)</name>
    <name type="common">Downy mildew agent</name>
    <name type="synonym">Peronospora arabidopsidis</name>
    <dbReference type="NCBI Taxonomy" id="559515"/>
    <lineage>
        <taxon>Eukaryota</taxon>
        <taxon>Sar</taxon>
        <taxon>Stramenopiles</taxon>
        <taxon>Oomycota</taxon>
        <taxon>Peronosporomycetes</taxon>
        <taxon>Peronosporales</taxon>
        <taxon>Peronosporaceae</taxon>
        <taxon>Hyaloperonospora</taxon>
    </lineage>
</organism>
<dbReference type="VEuPathDB" id="FungiDB:HpaG811677"/>
<name>M4BYM9_HYAAE</name>
<dbReference type="InterPro" id="IPR036322">
    <property type="entry name" value="WD40_repeat_dom_sf"/>
</dbReference>
<evidence type="ECO:0000313" key="2">
    <source>
        <dbReference type="Proteomes" id="UP000011713"/>
    </source>
</evidence>
<evidence type="ECO:0000313" key="1">
    <source>
        <dbReference type="EnsemblProtists" id="HpaP811677"/>
    </source>
</evidence>
<dbReference type="SUPFAM" id="SSF50978">
    <property type="entry name" value="WD40 repeat-like"/>
    <property type="match status" value="1"/>
</dbReference>
<keyword evidence="2" id="KW-1185">Reference proteome</keyword>
<dbReference type="EnsemblProtists" id="HpaT811677">
    <property type="protein sequence ID" value="HpaP811677"/>
    <property type="gene ID" value="HpaG811677"/>
</dbReference>
<dbReference type="Gene3D" id="2.130.10.10">
    <property type="entry name" value="YVTN repeat-like/Quinoprotein amine dehydrogenase"/>
    <property type="match status" value="1"/>
</dbReference>
<dbReference type="HOGENOM" id="CLU_2241781_0_0_1"/>
<reference evidence="1" key="2">
    <citation type="submission" date="2015-06" db="UniProtKB">
        <authorList>
            <consortium name="EnsemblProtists"/>
        </authorList>
    </citation>
    <scope>IDENTIFICATION</scope>
    <source>
        <strain evidence="1">Emoy2</strain>
    </source>
</reference>
<evidence type="ECO:0008006" key="3">
    <source>
        <dbReference type="Google" id="ProtNLM"/>
    </source>
</evidence>